<dbReference type="InterPro" id="IPR035926">
    <property type="entry name" value="NusB-like_sf"/>
</dbReference>
<evidence type="ECO:0000256" key="1">
    <source>
        <dbReference type="ARBA" id="ARBA00005952"/>
    </source>
</evidence>
<evidence type="ECO:0000259" key="7">
    <source>
        <dbReference type="Pfam" id="PF01029"/>
    </source>
</evidence>
<dbReference type="GO" id="GO:0031564">
    <property type="term" value="P:transcription antitermination"/>
    <property type="evidence" value="ECO:0007669"/>
    <property type="project" value="UniProtKB-KW"/>
</dbReference>
<comment type="function">
    <text evidence="6">Involved in transcription antitermination. Required for transcription of ribosomal RNA (rRNA) genes. Binds specifically to the boxA antiterminator sequence of the ribosomal RNA (rrn) operons.</text>
</comment>
<keyword evidence="4 6" id="KW-0805">Transcription regulation</keyword>
<comment type="caution">
    <text evidence="8">The sequence shown here is derived from an EMBL/GenBank/DDBJ whole genome shotgun (WGS) entry which is preliminary data.</text>
</comment>
<keyword evidence="5 6" id="KW-0804">Transcription</keyword>
<dbReference type="GO" id="GO:0005829">
    <property type="term" value="C:cytosol"/>
    <property type="evidence" value="ECO:0007669"/>
    <property type="project" value="TreeGrafter"/>
</dbReference>
<dbReference type="InterPro" id="IPR006027">
    <property type="entry name" value="NusB_RsmB_TIM44"/>
</dbReference>
<keyword evidence="2 6" id="KW-0889">Transcription antitermination</keyword>
<dbReference type="SUPFAM" id="SSF48013">
    <property type="entry name" value="NusB-like"/>
    <property type="match status" value="1"/>
</dbReference>
<dbReference type="PANTHER" id="PTHR11078:SF3">
    <property type="entry name" value="ANTITERMINATION NUSB DOMAIN-CONTAINING PROTEIN"/>
    <property type="match status" value="1"/>
</dbReference>
<dbReference type="GO" id="GO:0006353">
    <property type="term" value="P:DNA-templated transcription termination"/>
    <property type="evidence" value="ECO:0007669"/>
    <property type="project" value="UniProtKB-UniRule"/>
</dbReference>
<dbReference type="EMBL" id="MFMW01000016">
    <property type="protein sequence ID" value="OGG87323.1"/>
    <property type="molecule type" value="Genomic_DNA"/>
</dbReference>
<dbReference type="PANTHER" id="PTHR11078">
    <property type="entry name" value="N UTILIZATION SUBSTANCE PROTEIN B-RELATED"/>
    <property type="match status" value="1"/>
</dbReference>
<gene>
    <name evidence="6" type="primary">nusB</name>
    <name evidence="8" type="ORF">A3B87_01820</name>
</gene>
<evidence type="ECO:0000313" key="8">
    <source>
        <dbReference type="EMBL" id="OGG87323.1"/>
    </source>
</evidence>
<accession>A0A1F6FN86</accession>
<comment type="similarity">
    <text evidence="1 6">Belongs to the NusB family.</text>
</comment>
<dbReference type="Pfam" id="PF01029">
    <property type="entry name" value="NusB"/>
    <property type="match status" value="1"/>
</dbReference>
<protein>
    <recommendedName>
        <fullName evidence="6">Transcription antitermination protein NusB</fullName>
    </recommendedName>
    <alternativeName>
        <fullName evidence="6">Antitermination factor NusB</fullName>
    </alternativeName>
</protein>
<dbReference type="Proteomes" id="UP000179136">
    <property type="component" value="Unassembled WGS sequence"/>
</dbReference>
<dbReference type="Gene3D" id="1.10.940.10">
    <property type="entry name" value="NusB-like"/>
    <property type="match status" value="1"/>
</dbReference>
<dbReference type="HAMAP" id="MF_00073">
    <property type="entry name" value="NusB"/>
    <property type="match status" value="1"/>
</dbReference>
<evidence type="ECO:0000256" key="6">
    <source>
        <dbReference type="HAMAP-Rule" id="MF_00073"/>
    </source>
</evidence>
<evidence type="ECO:0000256" key="5">
    <source>
        <dbReference type="ARBA" id="ARBA00023163"/>
    </source>
</evidence>
<organism evidence="8 9">
    <name type="scientific">Candidatus Kuenenbacteria bacterium RIFCSPHIGHO2_02_FULL_39_13</name>
    <dbReference type="NCBI Taxonomy" id="1798561"/>
    <lineage>
        <taxon>Bacteria</taxon>
        <taxon>Candidatus Kueneniibacteriota</taxon>
    </lineage>
</organism>
<evidence type="ECO:0000256" key="3">
    <source>
        <dbReference type="ARBA" id="ARBA00022884"/>
    </source>
</evidence>
<evidence type="ECO:0000256" key="4">
    <source>
        <dbReference type="ARBA" id="ARBA00023015"/>
    </source>
</evidence>
<proteinExistence type="inferred from homology"/>
<dbReference type="GO" id="GO:0003723">
    <property type="term" value="F:RNA binding"/>
    <property type="evidence" value="ECO:0007669"/>
    <property type="project" value="UniProtKB-UniRule"/>
</dbReference>
<dbReference type="AlphaFoldDB" id="A0A1F6FN86"/>
<name>A0A1F6FN86_9BACT</name>
<feature type="domain" description="NusB/RsmB/TIM44" evidence="7">
    <location>
        <begin position="7"/>
        <end position="132"/>
    </location>
</feature>
<sequence length="160" mass="18323">MSNRHLARTVAMQILFEWDFNNRSQKLVEVIERNMEEFAPGLYEDQKFIETLVRGVTKNMSEIDKTIVKYAPEWPIDKITIIDRNILRLGIYELLIAKQVPPKVAINEAIEIAKAYGGDSSGRFVNGVLGAIFRETAIEDDDVITPDKIKQQLQKDKKSD</sequence>
<dbReference type="STRING" id="1798561.A3B87_01820"/>
<dbReference type="InterPro" id="IPR011605">
    <property type="entry name" value="NusB_fam"/>
</dbReference>
<evidence type="ECO:0000256" key="2">
    <source>
        <dbReference type="ARBA" id="ARBA00022814"/>
    </source>
</evidence>
<reference evidence="8 9" key="1">
    <citation type="journal article" date="2016" name="Nat. Commun.">
        <title>Thousands of microbial genomes shed light on interconnected biogeochemical processes in an aquifer system.</title>
        <authorList>
            <person name="Anantharaman K."/>
            <person name="Brown C.T."/>
            <person name="Hug L.A."/>
            <person name="Sharon I."/>
            <person name="Castelle C.J."/>
            <person name="Probst A.J."/>
            <person name="Thomas B.C."/>
            <person name="Singh A."/>
            <person name="Wilkins M.J."/>
            <person name="Karaoz U."/>
            <person name="Brodie E.L."/>
            <person name="Williams K.H."/>
            <person name="Hubbard S.S."/>
            <person name="Banfield J.F."/>
        </authorList>
    </citation>
    <scope>NUCLEOTIDE SEQUENCE [LARGE SCALE GENOMIC DNA]</scope>
</reference>
<keyword evidence="3 6" id="KW-0694">RNA-binding</keyword>
<evidence type="ECO:0000313" key="9">
    <source>
        <dbReference type="Proteomes" id="UP000179136"/>
    </source>
</evidence>
<dbReference type="NCBIfam" id="TIGR01951">
    <property type="entry name" value="nusB"/>
    <property type="match status" value="1"/>
</dbReference>